<dbReference type="Gene3D" id="3.40.710.10">
    <property type="entry name" value="DD-peptidase/beta-lactamase superfamily"/>
    <property type="match status" value="1"/>
</dbReference>
<sequence>MSKTIFYLFMGLCSQLVLGQKQHDDTSKEDSVTSDYQIVYDQVDSIITNGIKNNAFPGAQVLVAKNDSILFHEAYGFHTYDSLQPVALDDLYDLASVTKITGPLPAIMKLVGEGKLNLDEPFSTYWKPWKRRKDKKDITLREILAHQAGLQPYIVFLNETLKKNGRFKNRFLRKSKSNRFEKQAFENIYVKSRFNRKMYRMINRSKVSEDKTYRYSGLTFLLFPKIITDITGTPMRNT</sequence>
<dbReference type="SUPFAM" id="SSF56601">
    <property type="entry name" value="beta-lactamase/transpeptidase-like"/>
    <property type="match status" value="1"/>
</dbReference>
<name>A0ABY5Y7U7_9FLAO</name>
<evidence type="ECO:0000313" key="4">
    <source>
        <dbReference type="Proteomes" id="UP001059209"/>
    </source>
</evidence>
<evidence type="ECO:0000259" key="2">
    <source>
        <dbReference type="Pfam" id="PF00144"/>
    </source>
</evidence>
<dbReference type="PANTHER" id="PTHR43283">
    <property type="entry name" value="BETA-LACTAMASE-RELATED"/>
    <property type="match status" value="1"/>
</dbReference>
<organism evidence="3 4">
    <name type="scientific">Maribacter litopenaei</name>
    <dbReference type="NCBI Taxonomy" id="2976127"/>
    <lineage>
        <taxon>Bacteria</taxon>
        <taxon>Pseudomonadati</taxon>
        <taxon>Bacteroidota</taxon>
        <taxon>Flavobacteriia</taxon>
        <taxon>Flavobacteriales</taxon>
        <taxon>Flavobacteriaceae</taxon>
        <taxon>Maribacter</taxon>
    </lineage>
</organism>
<evidence type="ECO:0000256" key="1">
    <source>
        <dbReference type="ARBA" id="ARBA00022801"/>
    </source>
</evidence>
<dbReference type="InterPro" id="IPR012338">
    <property type="entry name" value="Beta-lactam/transpept-like"/>
</dbReference>
<dbReference type="RefSeq" id="WP_260572943.1">
    <property type="nucleotide sequence ID" value="NZ_CP104205.1"/>
</dbReference>
<reference evidence="3" key="1">
    <citation type="submission" date="2022-09" db="EMBL/GenBank/DDBJ databases">
        <title>Maribacter litopenaei sp. nov., isolated from the intestinal tract of the Pacific White Shrimp, Litopenaeus vannamei.</title>
        <authorList>
            <person name="Kim S.Y."/>
            <person name="Hwang C.Y."/>
        </authorList>
    </citation>
    <scope>NUCLEOTIDE SEQUENCE</scope>
    <source>
        <strain evidence="3">HL-LV01</strain>
    </source>
</reference>
<dbReference type="InterPro" id="IPR050789">
    <property type="entry name" value="Diverse_Enzym_Activities"/>
</dbReference>
<proteinExistence type="predicted"/>
<keyword evidence="4" id="KW-1185">Reference proteome</keyword>
<dbReference type="Pfam" id="PF00144">
    <property type="entry name" value="Beta-lactamase"/>
    <property type="match status" value="1"/>
</dbReference>
<feature type="domain" description="Beta-lactamase-related" evidence="2">
    <location>
        <begin position="43"/>
        <end position="236"/>
    </location>
</feature>
<dbReference type="PANTHER" id="PTHR43283:SF11">
    <property type="entry name" value="BETA-LACTAMASE-RELATED DOMAIN-CONTAINING PROTEIN"/>
    <property type="match status" value="1"/>
</dbReference>
<evidence type="ECO:0000313" key="3">
    <source>
        <dbReference type="EMBL" id="UWX55091.1"/>
    </source>
</evidence>
<dbReference type="InterPro" id="IPR001466">
    <property type="entry name" value="Beta-lactam-related"/>
</dbReference>
<dbReference type="EMBL" id="CP104205">
    <property type="protein sequence ID" value="UWX55091.1"/>
    <property type="molecule type" value="Genomic_DNA"/>
</dbReference>
<gene>
    <name evidence="3" type="ORF">NYZ99_00040</name>
</gene>
<protein>
    <submittedName>
        <fullName evidence="3">Beta-lactamase family protein</fullName>
    </submittedName>
</protein>
<accession>A0ABY5Y7U7</accession>
<dbReference type="Proteomes" id="UP001059209">
    <property type="component" value="Chromosome"/>
</dbReference>
<keyword evidence="1" id="KW-0378">Hydrolase</keyword>